<dbReference type="GO" id="GO:0070476">
    <property type="term" value="P:rRNA (guanine-N7)-methylation"/>
    <property type="evidence" value="ECO:0007669"/>
    <property type="project" value="TreeGrafter"/>
</dbReference>
<evidence type="ECO:0000313" key="3">
    <source>
        <dbReference type="Proteomes" id="UP001431209"/>
    </source>
</evidence>
<dbReference type="Pfam" id="PF03966">
    <property type="entry name" value="Trm112p"/>
    <property type="match status" value="1"/>
</dbReference>
<dbReference type="SUPFAM" id="SSF158997">
    <property type="entry name" value="Trm112p-like"/>
    <property type="match status" value="1"/>
</dbReference>
<proteinExistence type="inferred from homology"/>
<dbReference type="GO" id="GO:0046982">
    <property type="term" value="F:protein heterodimerization activity"/>
    <property type="evidence" value="ECO:0007669"/>
    <property type="project" value="InterPro"/>
</dbReference>
<dbReference type="PANTHER" id="PTHR12773">
    <property type="entry name" value="UPF0315 PROTEIN-RELATED"/>
    <property type="match status" value="1"/>
</dbReference>
<gene>
    <name evidence="2" type="ORF">AKO1_014313</name>
</gene>
<evidence type="ECO:0000256" key="1">
    <source>
        <dbReference type="ARBA" id="ARBA00007980"/>
    </source>
</evidence>
<accession>A0AAW2Z1X5</accession>
<keyword evidence="2" id="KW-0808">Transferase</keyword>
<sequence length="126" mass="14158">MRILTHNMLCCLKCDSFPLKIVAVNKEQDEQDENPEFIKHMLDRLDYDALKSAAKDLSIEGLPDALPENVAENQAALTSLHKLLLEVVVKDGELQCTNPACNRSYPIKQGIPNMVLREDEVKIKAV</sequence>
<dbReference type="PANTHER" id="PTHR12773:SF0">
    <property type="entry name" value="MULTIFUNCTIONAL METHYLTRANSFERASE SUBUNIT TRM112-LIKE PROTEIN"/>
    <property type="match status" value="1"/>
</dbReference>
<keyword evidence="2" id="KW-0489">Methyltransferase</keyword>
<organism evidence="2 3">
    <name type="scientific">Acrasis kona</name>
    <dbReference type="NCBI Taxonomy" id="1008807"/>
    <lineage>
        <taxon>Eukaryota</taxon>
        <taxon>Discoba</taxon>
        <taxon>Heterolobosea</taxon>
        <taxon>Tetramitia</taxon>
        <taxon>Eutetramitia</taxon>
        <taxon>Acrasidae</taxon>
        <taxon>Acrasis</taxon>
    </lineage>
</organism>
<dbReference type="Gene3D" id="2.20.25.10">
    <property type="match status" value="1"/>
</dbReference>
<protein>
    <submittedName>
        <fullName evidence="2">Multifunctional methyltransferase subunit</fullName>
    </submittedName>
</protein>
<dbReference type="AlphaFoldDB" id="A0AAW2Z1X5"/>
<keyword evidence="3" id="KW-1185">Reference proteome</keyword>
<dbReference type="InterPro" id="IPR005651">
    <property type="entry name" value="Trm112-like"/>
</dbReference>
<dbReference type="GO" id="GO:0030488">
    <property type="term" value="P:tRNA methylation"/>
    <property type="evidence" value="ECO:0007669"/>
    <property type="project" value="TreeGrafter"/>
</dbReference>
<reference evidence="2 3" key="1">
    <citation type="submission" date="2024-03" db="EMBL/GenBank/DDBJ databases">
        <title>The Acrasis kona genome and developmental transcriptomes reveal deep origins of eukaryotic multicellular pathways.</title>
        <authorList>
            <person name="Sheikh S."/>
            <person name="Fu C.-J."/>
            <person name="Brown M.W."/>
            <person name="Baldauf S.L."/>
        </authorList>
    </citation>
    <scope>NUCLEOTIDE SEQUENCE [LARGE SCALE GENOMIC DNA]</scope>
    <source>
        <strain evidence="2 3">ATCC MYA-3509</strain>
    </source>
</reference>
<name>A0AAW2Z1X5_9EUKA</name>
<dbReference type="InterPro" id="IPR039127">
    <property type="entry name" value="Trm112"/>
</dbReference>
<comment type="caution">
    <text evidence="2">The sequence shown here is derived from an EMBL/GenBank/DDBJ whole genome shotgun (WGS) entry which is preliminary data.</text>
</comment>
<evidence type="ECO:0000313" key="2">
    <source>
        <dbReference type="EMBL" id="KAL0482602.1"/>
    </source>
</evidence>
<dbReference type="EMBL" id="JAOPGA020000876">
    <property type="protein sequence ID" value="KAL0482602.1"/>
    <property type="molecule type" value="Genomic_DNA"/>
</dbReference>
<comment type="similarity">
    <text evidence="1">Belongs to the TRM112 family.</text>
</comment>
<dbReference type="GO" id="GO:0008168">
    <property type="term" value="F:methyltransferase activity"/>
    <property type="evidence" value="ECO:0007669"/>
    <property type="project" value="UniProtKB-KW"/>
</dbReference>
<dbReference type="Proteomes" id="UP001431209">
    <property type="component" value="Unassembled WGS sequence"/>
</dbReference>